<proteinExistence type="predicted"/>
<reference evidence="1" key="2">
    <citation type="journal article" date="2017" name="J. Med. Entomol.">
        <title>Transcriptome Analysis of the Triatoma infestans (Hemiptera: Reduviidae) Integument.</title>
        <authorList>
            <person name="Calderon-Fernandez G.M."/>
            <person name="Moriconi D.E."/>
            <person name="Dulbecco A.B."/>
            <person name="Juarez M.P."/>
        </authorList>
    </citation>
    <scope>NUCLEOTIDE SEQUENCE</scope>
    <source>
        <strain evidence="1">Int1</strain>
        <tissue evidence="1">Integument</tissue>
    </source>
</reference>
<organism evidence="1">
    <name type="scientific">Triatoma infestans</name>
    <name type="common">Assassin bug</name>
    <dbReference type="NCBI Taxonomy" id="30076"/>
    <lineage>
        <taxon>Eukaryota</taxon>
        <taxon>Metazoa</taxon>
        <taxon>Ecdysozoa</taxon>
        <taxon>Arthropoda</taxon>
        <taxon>Hexapoda</taxon>
        <taxon>Insecta</taxon>
        <taxon>Pterygota</taxon>
        <taxon>Neoptera</taxon>
        <taxon>Paraneoptera</taxon>
        <taxon>Hemiptera</taxon>
        <taxon>Heteroptera</taxon>
        <taxon>Panheteroptera</taxon>
        <taxon>Cimicomorpha</taxon>
        <taxon>Reduviidae</taxon>
        <taxon>Triatominae</taxon>
        <taxon>Triatoma</taxon>
    </lineage>
</organism>
<sequence>KMGTVDTFVDNLPGFPDNIHSFDENNFIVSLIAPFDKLAVNLAPHQYVRKLLARTLHLIESIFKIVNHLYPTSTVEKIIHWWGTLRCCKRLVFQRVIMPYPL</sequence>
<reference evidence="1" key="1">
    <citation type="submission" date="2016-04" db="EMBL/GenBank/DDBJ databases">
        <authorList>
            <person name="Calderon-Fernandez G.M.Sr."/>
        </authorList>
    </citation>
    <scope>NUCLEOTIDE SEQUENCE</scope>
    <source>
        <strain evidence="1">Int1</strain>
        <tissue evidence="1">Integument</tissue>
    </source>
</reference>
<name>A0A161M3E7_TRIIF</name>
<dbReference type="EMBL" id="GEMB01004654">
    <property type="protein sequence ID" value="JAR98634.1"/>
    <property type="molecule type" value="Transcribed_RNA"/>
</dbReference>
<protein>
    <submittedName>
        <fullName evidence="1">Adipocyte plasma membrane-associated protein</fullName>
    </submittedName>
</protein>
<accession>A0A161M3E7</accession>
<feature type="non-terminal residue" evidence="1">
    <location>
        <position position="1"/>
    </location>
</feature>
<dbReference type="AlphaFoldDB" id="A0A161M3E7"/>
<evidence type="ECO:0000313" key="1">
    <source>
        <dbReference type="EMBL" id="JAR98634.1"/>
    </source>
</evidence>